<protein>
    <submittedName>
        <fullName evidence="4">Receptor L-domain domain-containing protein</fullName>
    </submittedName>
</protein>
<sequence length="504" mass="57627">MRNFLLVAVLISMVQTDFQYELDKILWTFRCTPECTFNHSEITSATAQFFPTNCSEICGILVLNSNTDLSHSQLQVLFSNMTQLSGALRVENTSFTNLSFFNEGRVNRVTEYFCKAYGISIVNNSQLTDVSSLRYFNLNTDEYTKECPVRVENNKQLDAEKLICDRNPFRAWFTLKISGNLKDCECSGGRVIGYLLRDAKVCGAVSNLNLTNVADTSYQLIPLGNTIHVRGDFEIQRTNLTNLAFFPILESVISINGPRNQKILMNIHDNPNMTTLGLPKLNFLYDNLAGGQFVANFENLHPDFCVTYGEMFLFMHQNVYFKNLHATYCEGEKEQFVETLLEKYEICWLTTTTTLKTLKSNCTVISGDLKIESGDEEYVSKLESLKYLFGSILIHNTGFSKNRYSPNLSCIAVMNDEPAIKIVSNLNLTYAFLPKIENIITKHQRTVVVHNNPQLSSEFYFLYPMSYRSNAKFVGDHFENGEPRRILSFFIMVVYSVLIFLWNN</sequence>
<dbReference type="PIR" id="T33531">
    <property type="entry name" value="T33531"/>
</dbReference>
<dbReference type="InterPro" id="IPR053079">
    <property type="entry name" value="SPS2_domain"/>
</dbReference>
<dbReference type="Proteomes" id="UP000001940">
    <property type="component" value="Chromosome II"/>
</dbReference>
<dbReference type="PANTHER" id="PTHR21662:SF6">
    <property type="entry name" value="RECEPTOR L-DOMAIN DOMAIN-CONTAINING PROTEIN"/>
    <property type="match status" value="1"/>
</dbReference>
<feature type="signal peptide" evidence="2">
    <location>
        <begin position="1"/>
        <end position="16"/>
    </location>
</feature>
<keyword evidence="1" id="KW-1133">Transmembrane helix</keyword>
<organism evidence="4 5">
    <name type="scientific">Caenorhabditis elegans</name>
    <dbReference type="NCBI Taxonomy" id="6239"/>
    <lineage>
        <taxon>Eukaryota</taxon>
        <taxon>Metazoa</taxon>
        <taxon>Ecdysozoa</taxon>
        <taxon>Nematoda</taxon>
        <taxon>Chromadorea</taxon>
        <taxon>Rhabditida</taxon>
        <taxon>Rhabditina</taxon>
        <taxon>Rhabditomorpha</taxon>
        <taxon>Rhabditoidea</taxon>
        <taxon>Rhabditidae</taxon>
        <taxon>Peloderinae</taxon>
        <taxon>Caenorhabditis</taxon>
    </lineage>
</organism>
<dbReference type="FunCoup" id="Q9TZG7">
    <property type="interactions" value="173"/>
</dbReference>
<dbReference type="UCSC" id="F58E1.4">
    <property type="organism name" value="c. elegans"/>
</dbReference>
<dbReference type="PaxDb" id="6239-F58E1.4"/>
<dbReference type="Gene3D" id="3.80.20.20">
    <property type="entry name" value="Receptor L-domain"/>
    <property type="match status" value="3"/>
</dbReference>
<accession>Q9TZG7</accession>
<evidence type="ECO:0000259" key="3">
    <source>
        <dbReference type="Pfam" id="PF01030"/>
    </source>
</evidence>
<evidence type="ECO:0000313" key="6">
    <source>
        <dbReference type="WormBase" id="F58E1.4"/>
    </source>
</evidence>
<keyword evidence="1" id="KW-0812">Transmembrane</keyword>
<name>Q9TZG7_CAEEL</name>
<dbReference type="SUPFAM" id="SSF52058">
    <property type="entry name" value="L domain-like"/>
    <property type="match status" value="3"/>
</dbReference>
<evidence type="ECO:0000256" key="1">
    <source>
        <dbReference type="SAM" id="Phobius"/>
    </source>
</evidence>
<dbReference type="InParanoid" id="Q9TZG7"/>
<dbReference type="AGR" id="WB:WBGene00019036"/>
<dbReference type="AlphaFoldDB" id="Q9TZG7"/>
<gene>
    <name evidence="4 6" type="primary">irld-36</name>
    <name evidence="4" type="ORF">CELE_F58E1.4</name>
    <name evidence="6" type="ORF">F58E1.4</name>
</gene>
<dbReference type="SMR" id="Q9TZG7"/>
<keyword evidence="2" id="KW-0732">Signal</keyword>
<dbReference type="InterPro" id="IPR000494">
    <property type="entry name" value="Rcpt_L-dom"/>
</dbReference>
<evidence type="ECO:0000313" key="4">
    <source>
        <dbReference type="EMBL" id="CCD71269.2"/>
    </source>
</evidence>
<dbReference type="WormBase" id="F58E1.4">
    <property type="protein sequence ID" value="CE51315"/>
    <property type="gene ID" value="WBGene00019036"/>
    <property type="gene designation" value="irld-36"/>
</dbReference>
<dbReference type="KEGG" id="cel:CELE_F58E1.4"/>
<dbReference type="InterPro" id="IPR036941">
    <property type="entry name" value="Rcpt_L-dom_sf"/>
</dbReference>
<dbReference type="eggNOG" id="ENOG502TGRV">
    <property type="taxonomic scope" value="Eukaryota"/>
</dbReference>
<evidence type="ECO:0000256" key="2">
    <source>
        <dbReference type="SAM" id="SignalP"/>
    </source>
</evidence>
<keyword evidence="5" id="KW-1185">Reference proteome</keyword>
<dbReference type="EMBL" id="BX284602">
    <property type="protein sequence ID" value="CCD71269.2"/>
    <property type="molecule type" value="Genomic_DNA"/>
</dbReference>
<keyword evidence="4" id="KW-0675">Receptor</keyword>
<reference evidence="4 5" key="1">
    <citation type="journal article" date="1998" name="Science">
        <title>Genome sequence of the nematode C. elegans: a platform for investigating biology.</title>
        <authorList>
            <consortium name="The C. elegans sequencing consortium"/>
            <person name="Sulson J.E."/>
            <person name="Waterston R."/>
        </authorList>
    </citation>
    <scope>NUCLEOTIDE SEQUENCE [LARGE SCALE GENOMIC DNA]</scope>
    <source>
        <strain evidence="4 5">Bristol N2</strain>
    </source>
</reference>
<feature type="chain" id="PRO_5007324877" evidence="2">
    <location>
        <begin position="17"/>
        <end position="504"/>
    </location>
</feature>
<dbReference type="CTD" id="186509"/>
<dbReference type="PANTHER" id="PTHR21662">
    <property type="entry name" value="RECEPTOR PROTEIN-TYROSINE KINASE"/>
    <property type="match status" value="1"/>
</dbReference>
<proteinExistence type="predicted"/>
<dbReference type="Pfam" id="PF01030">
    <property type="entry name" value="Recep_L_domain"/>
    <property type="match status" value="3"/>
</dbReference>
<feature type="domain" description="Receptor L-domain" evidence="3">
    <location>
        <begin position="208"/>
        <end position="311"/>
    </location>
</feature>
<evidence type="ECO:0000313" key="5">
    <source>
        <dbReference type="Proteomes" id="UP000001940"/>
    </source>
</evidence>
<feature type="domain" description="Receptor L-domain" evidence="3">
    <location>
        <begin position="53"/>
        <end position="157"/>
    </location>
</feature>
<dbReference type="RefSeq" id="NP_001309507.1">
    <property type="nucleotide sequence ID" value="NM_001322711.1"/>
</dbReference>
<feature type="domain" description="Receptor L-domain" evidence="3">
    <location>
        <begin position="361"/>
        <end position="460"/>
    </location>
</feature>
<feature type="transmembrane region" description="Helical" evidence="1">
    <location>
        <begin position="486"/>
        <end position="503"/>
    </location>
</feature>
<dbReference type="HOGENOM" id="CLU_028064_2_0_1"/>
<keyword evidence="1" id="KW-0472">Membrane</keyword>
<dbReference type="GeneID" id="186509"/>